<dbReference type="Gene3D" id="2.160.10.10">
    <property type="entry name" value="Hexapeptide repeat proteins"/>
    <property type="match status" value="1"/>
</dbReference>
<evidence type="ECO:0000259" key="1">
    <source>
        <dbReference type="Pfam" id="PF00483"/>
    </source>
</evidence>
<protein>
    <submittedName>
        <fullName evidence="2">Glucose-1-phosphate thymidylyltransferase</fullName>
        <ecNumber evidence="2">2.7.7.24</ecNumber>
    </submittedName>
</protein>
<dbReference type="PANTHER" id="PTHR42883:SF2">
    <property type="entry name" value="THYMIDYLYLTRANSFERASE"/>
    <property type="match status" value="1"/>
</dbReference>
<evidence type="ECO:0000313" key="2">
    <source>
        <dbReference type="EMBL" id="WAH43821.1"/>
    </source>
</evidence>
<reference evidence="2" key="1">
    <citation type="submission" date="2022-08" db="EMBL/GenBank/DDBJ databases">
        <title>Alicyclobacillus fastidiosus DSM 17978, complete genome.</title>
        <authorList>
            <person name="Wang Q."/>
            <person name="Cai R."/>
            <person name="Wang Z."/>
        </authorList>
    </citation>
    <scope>NUCLEOTIDE SEQUENCE</scope>
    <source>
        <strain evidence="2">DSM 17978</strain>
    </source>
</reference>
<gene>
    <name evidence="2" type="ORF">NZD89_10780</name>
</gene>
<dbReference type="InterPro" id="IPR029044">
    <property type="entry name" value="Nucleotide-diphossugar_trans"/>
</dbReference>
<keyword evidence="2" id="KW-0808">Transferase</keyword>
<dbReference type="Proteomes" id="UP001164761">
    <property type="component" value="Chromosome"/>
</dbReference>
<dbReference type="GO" id="GO:0008879">
    <property type="term" value="F:glucose-1-phosphate thymidylyltransferase activity"/>
    <property type="evidence" value="ECO:0007669"/>
    <property type="project" value="UniProtKB-EC"/>
</dbReference>
<dbReference type="CDD" id="cd04189">
    <property type="entry name" value="G1P_TT_long"/>
    <property type="match status" value="1"/>
</dbReference>
<evidence type="ECO:0000313" key="3">
    <source>
        <dbReference type="Proteomes" id="UP001164761"/>
    </source>
</evidence>
<sequence>MKALLLSGGTGSRLRPLTFTGAKQLIPVANKPILFYAIESIRDAGIVDIGVVLGETGREVRSTLGDGSQWGVQISYIQQDEPRGLAHAVQLAKPFIGSDPFLMFLGDNIIKDGVRSFVNDFKNKQCNALVLLSEVSEPQRFGVAKLSKGRLVGLIEKPSNPPSNLALVGVYAFDHNIFNCVNKIQKSWRGELEITDAIQQLLDDGFYVDYRTVESWWKDIGKPEDVLDANRLVLENIPKNIIGALDDHSNVIGRVQVDSGATIVNSVIRGPAIIGQGARIENSYVGPFTSICPNVYIRNSEIENSVVLDSAVISDIETRIEDSLIGKNVSLTWSSTRPRTFRFVLGDQSQASVR</sequence>
<organism evidence="2 3">
    <name type="scientific">Alicyclobacillus fastidiosus</name>
    <dbReference type="NCBI Taxonomy" id="392011"/>
    <lineage>
        <taxon>Bacteria</taxon>
        <taxon>Bacillati</taxon>
        <taxon>Bacillota</taxon>
        <taxon>Bacilli</taxon>
        <taxon>Bacillales</taxon>
        <taxon>Alicyclobacillaceae</taxon>
        <taxon>Alicyclobacillus</taxon>
    </lineage>
</organism>
<name>A0ABY6ZNT2_9BACL</name>
<accession>A0ABY6ZNT2</accession>
<dbReference type="Gene3D" id="3.90.550.10">
    <property type="entry name" value="Spore Coat Polysaccharide Biosynthesis Protein SpsA, Chain A"/>
    <property type="match status" value="1"/>
</dbReference>
<dbReference type="EMBL" id="CP104067">
    <property type="protein sequence ID" value="WAH43821.1"/>
    <property type="molecule type" value="Genomic_DNA"/>
</dbReference>
<feature type="domain" description="Nucleotidyl transferase" evidence="1">
    <location>
        <begin position="2"/>
        <end position="234"/>
    </location>
</feature>
<keyword evidence="2" id="KW-0548">Nucleotidyltransferase</keyword>
<dbReference type="Pfam" id="PF00483">
    <property type="entry name" value="NTP_transferase"/>
    <property type="match status" value="1"/>
</dbReference>
<dbReference type="EC" id="2.7.7.24" evidence="2"/>
<dbReference type="RefSeq" id="WP_268007727.1">
    <property type="nucleotide sequence ID" value="NZ_BSUT01000001.1"/>
</dbReference>
<keyword evidence="3" id="KW-1185">Reference proteome</keyword>
<dbReference type="PANTHER" id="PTHR42883">
    <property type="entry name" value="GLUCOSE-1-PHOSPHATE THYMIDYLTRANSFERASE"/>
    <property type="match status" value="1"/>
</dbReference>
<dbReference type="SUPFAM" id="SSF53448">
    <property type="entry name" value="Nucleotide-diphospho-sugar transferases"/>
    <property type="match status" value="1"/>
</dbReference>
<dbReference type="InterPro" id="IPR005908">
    <property type="entry name" value="G1P_thy_trans_l"/>
</dbReference>
<proteinExistence type="predicted"/>
<dbReference type="InterPro" id="IPR005835">
    <property type="entry name" value="NTP_transferase_dom"/>
</dbReference>
<dbReference type="NCBIfam" id="TIGR01208">
    <property type="entry name" value="rmlA_long"/>
    <property type="match status" value="1"/>
</dbReference>